<dbReference type="InterPro" id="IPR001611">
    <property type="entry name" value="Leu-rich_rpt"/>
</dbReference>
<sequence length="83" mass="9211">MELVLRGVNATGRIPESFGHLTSLSTLDLFSCNLLGSIPKPLLNLTNIEVLDLAYNHLKGPISDLFRFGKLRWLSLRNNNFGG</sequence>
<dbReference type="Proteomes" id="UP001234989">
    <property type="component" value="Chromosome 1"/>
</dbReference>
<protein>
    <submittedName>
        <fullName evidence="7">Uncharacterized protein</fullName>
    </submittedName>
</protein>
<evidence type="ECO:0000256" key="5">
    <source>
        <dbReference type="ARBA" id="ARBA00023136"/>
    </source>
</evidence>
<dbReference type="PANTHER" id="PTHR48057">
    <property type="entry name" value="LEUCINE-RICH REPEAT SERINE/THREONINE-PROTEIN KINASE 1"/>
    <property type="match status" value="1"/>
</dbReference>
<evidence type="ECO:0000256" key="2">
    <source>
        <dbReference type="ARBA" id="ARBA00022614"/>
    </source>
</evidence>
<gene>
    <name evidence="7" type="ORF">MTR67_000464</name>
</gene>
<reference evidence="7" key="1">
    <citation type="submission" date="2023-08" db="EMBL/GenBank/DDBJ databases">
        <title>A de novo genome assembly of Solanum verrucosum Schlechtendal, a Mexican diploid species geographically isolated from the other diploid A-genome species in potato relatives.</title>
        <authorList>
            <person name="Hosaka K."/>
        </authorList>
    </citation>
    <scope>NUCLEOTIDE SEQUENCE</scope>
    <source>
        <tissue evidence="7">Young leaves</tissue>
    </source>
</reference>
<evidence type="ECO:0000313" key="7">
    <source>
        <dbReference type="EMBL" id="WMV07079.1"/>
    </source>
</evidence>
<name>A0AAF0PLD3_SOLVR</name>
<evidence type="ECO:0000313" key="8">
    <source>
        <dbReference type="Proteomes" id="UP001234989"/>
    </source>
</evidence>
<evidence type="ECO:0000256" key="1">
    <source>
        <dbReference type="ARBA" id="ARBA00004370"/>
    </source>
</evidence>
<comment type="subcellular location">
    <subcellularLocation>
        <location evidence="1">Membrane</location>
    </subcellularLocation>
</comment>
<accession>A0AAF0PLD3</accession>
<dbReference type="SUPFAM" id="SSF52058">
    <property type="entry name" value="L domain-like"/>
    <property type="match status" value="1"/>
</dbReference>
<dbReference type="InterPro" id="IPR032675">
    <property type="entry name" value="LRR_dom_sf"/>
</dbReference>
<keyword evidence="2" id="KW-0433">Leucine-rich repeat</keyword>
<organism evidence="7 8">
    <name type="scientific">Solanum verrucosum</name>
    <dbReference type="NCBI Taxonomy" id="315347"/>
    <lineage>
        <taxon>Eukaryota</taxon>
        <taxon>Viridiplantae</taxon>
        <taxon>Streptophyta</taxon>
        <taxon>Embryophyta</taxon>
        <taxon>Tracheophyta</taxon>
        <taxon>Spermatophyta</taxon>
        <taxon>Magnoliopsida</taxon>
        <taxon>eudicotyledons</taxon>
        <taxon>Gunneridae</taxon>
        <taxon>Pentapetalae</taxon>
        <taxon>asterids</taxon>
        <taxon>lamiids</taxon>
        <taxon>Solanales</taxon>
        <taxon>Solanaceae</taxon>
        <taxon>Solanoideae</taxon>
        <taxon>Solaneae</taxon>
        <taxon>Solanum</taxon>
    </lineage>
</organism>
<keyword evidence="8" id="KW-1185">Reference proteome</keyword>
<dbReference type="Gene3D" id="3.80.10.10">
    <property type="entry name" value="Ribonuclease Inhibitor"/>
    <property type="match status" value="1"/>
</dbReference>
<keyword evidence="3" id="KW-0732">Signal</keyword>
<evidence type="ECO:0000256" key="6">
    <source>
        <dbReference type="ARBA" id="ARBA00023180"/>
    </source>
</evidence>
<dbReference type="EMBL" id="CP133612">
    <property type="protein sequence ID" value="WMV07079.1"/>
    <property type="molecule type" value="Genomic_DNA"/>
</dbReference>
<dbReference type="PANTHER" id="PTHR48057:SF29">
    <property type="entry name" value="OS02G0609900 PROTEIN"/>
    <property type="match status" value="1"/>
</dbReference>
<evidence type="ECO:0000256" key="4">
    <source>
        <dbReference type="ARBA" id="ARBA00022737"/>
    </source>
</evidence>
<dbReference type="InterPro" id="IPR052595">
    <property type="entry name" value="LRRC69/RLP"/>
</dbReference>
<dbReference type="AlphaFoldDB" id="A0AAF0PLD3"/>
<dbReference type="FunFam" id="3.80.10.10:FF:000041">
    <property type="entry name" value="LRR receptor-like serine/threonine-protein kinase ERECTA"/>
    <property type="match status" value="1"/>
</dbReference>
<evidence type="ECO:0000256" key="3">
    <source>
        <dbReference type="ARBA" id="ARBA00022729"/>
    </source>
</evidence>
<proteinExistence type="predicted"/>
<dbReference type="GO" id="GO:0016020">
    <property type="term" value="C:membrane"/>
    <property type="evidence" value="ECO:0007669"/>
    <property type="project" value="UniProtKB-SubCell"/>
</dbReference>
<keyword evidence="4" id="KW-0677">Repeat</keyword>
<dbReference type="Pfam" id="PF00560">
    <property type="entry name" value="LRR_1"/>
    <property type="match status" value="3"/>
</dbReference>
<keyword evidence="6" id="KW-0325">Glycoprotein</keyword>
<keyword evidence="5" id="KW-0472">Membrane</keyword>